<feature type="signal peptide" evidence="4">
    <location>
        <begin position="1"/>
        <end position="20"/>
    </location>
</feature>
<proteinExistence type="inferred from homology"/>
<evidence type="ECO:0000256" key="2">
    <source>
        <dbReference type="RuleBase" id="RU004328"/>
    </source>
</evidence>
<feature type="region of interest" description="Disordered" evidence="3">
    <location>
        <begin position="26"/>
        <end position="63"/>
    </location>
</feature>
<evidence type="ECO:0000313" key="6">
    <source>
        <dbReference type="Proteomes" id="UP001321473"/>
    </source>
</evidence>
<dbReference type="SUPFAM" id="SSF55895">
    <property type="entry name" value="Ribonuclease Rh-like"/>
    <property type="match status" value="1"/>
</dbReference>
<keyword evidence="4" id="KW-0732">Signal</keyword>
<dbReference type="InterPro" id="IPR001568">
    <property type="entry name" value="RNase_T2-like"/>
</dbReference>
<feature type="chain" id="PRO_5042980989" evidence="4">
    <location>
        <begin position="21"/>
        <end position="279"/>
    </location>
</feature>
<sequence length="279" mass="32065">MASVLQVLVAASLLVFLASAVPQRTFKKNSQRHPSPARTAHIRRPADQTRSTSGQQRTTTGRPKGTYNFLIFCQQWSHGICADDKKCVESSKKDYWTIHGLWPQRKGFSHSPYDTVDFDDADLNPIKEDLNKYWPALRSPRKEYFEFWRFEWEKHGAYTFDIPQLNGTLNYFKSTLDLYHKYNIYELLFKAKITPSTDKNYSDGAIRNALPNDIRENVNIFCKQKTLPTGPLKGKTVSVLTEIHICVDKALKPVKCPQKNGGCGPANYYLKRESRRSHA</sequence>
<feature type="compositionally biased region" description="Low complexity" evidence="3">
    <location>
        <begin position="48"/>
        <end position="62"/>
    </location>
</feature>
<dbReference type="PANTHER" id="PTHR11240:SF22">
    <property type="entry name" value="RIBONUCLEASE T2"/>
    <property type="match status" value="1"/>
</dbReference>
<protein>
    <submittedName>
        <fullName evidence="5">Uncharacterized protein</fullName>
    </submittedName>
</protein>
<dbReference type="EMBL" id="JARKHS020032082">
    <property type="protein sequence ID" value="KAK8760662.1"/>
    <property type="molecule type" value="Genomic_DNA"/>
</dbReference>
<dbReference type="InterPro" id="IPR036430">
    <property type="entry name" value="RNase_T2-like_sf"/>
</dbReference>
<dbReference type="AlphaFoldDB" id="A0AAQ4DDX2"/>
<keyword evidence="6" id="KW-1185">Reference proteome</keyword>
<evidence type="ECO:0000256" key="3">
    <source>
        <dbReference type="SAM" id="MobiDB-lite"/>
    </source>
</evidence>
<comment type="similarity">
    <text evidence="1 2">Belongs to the RNase T2 family.</text>
</comment>
<dbReference type="GO" id="GO:0005576">
    <property type="term" value="C:extracellular region"/>
    <property type="evidence" value="ECO:0007669"/>
    <property type="project" value="TreeGrafter"/>
</dbReference>
<dbReference type="PANTHER" id="PTHR11240">
    <property type="entry name" value="RIBONUCLEASE T2"/>
    <property type="match status" value="1"/>
</dbReference>
<evidence type="ECO:0000313" key="5">
    <source>
        <dbReference type="EMBL" id="KAK8760662.1"/>
    </source>
</evidence>
<comment type="caution">
    <text evidence="5">The sequence shown here is derived from an EMBL/GenBank/DDBJ whole genome shotgun (WGS) entry which is preliminary data.</text>
</comment>
<name>A0AAQ4DDX2_AMBAM</name>
<evidence type="ECO:0000256" key="1">
    <source>
        <dbReference type="ARBA" id="ARBA00007469"/>
    </source>
</evidence>
<accession>A0AAQ4DDX2</accession>
<dbReference type="GO" id="GO:0006401">
    <property type="term" value="P:RNA catabolic process"/>
    <property type="evidence" value="ECO:0007669"/>
    <property type="project" value="TreeGrafter"/>
</dbReference>
<dbReference type="GO" id="GO:0003723">
    <property type="term" value="F:RNA binding"/>
    <property type="evidence" value="ECO:0007669"/>
    <property type="project" value="InterPro"/>
</dbReference>
<dbReference type="InterPro" id="IPR018188">
    <property type="entry name" value="RNase_T2_His_AS_1"/>
</dbReference>
<evidence type="ECO:0000256" key="4">
    <source>
        <dbReference type="SAM" id="SignalP"/>
    </source>
</evidence>
<dbReference type="PROSITE" id="PS00530">
    <property type="entry name" value="RNASE_T2_1"/>
    <property type="match status" value="1"/>
</dbReference>
<gene>
    <name evidence="5" type="ORF">V5799_028072</name>
</gene>
<dbReference type="Proteomes" id="UP001321473">
    <property type="component" value="Unassembled WGS sequence"/>
</dbReference>
<dbReference type="Pfam" id="PF00445">
    <property type="entry name" value="Ribonuclease_T2"/>
    <property type="match status" value="1"/>
</dbReference>
<reference evidence="5 6" key="1">
    <citation type="journal article" date="2023" name="Arcadia Sci">
        <title>De novo assembly of a long-read Amblyomma americanum tick genome.</title>
        <authorList>
            <person name="Chou S."/>
            <person name="Poskanzer K.E."/>
            <person name="Rollins M."/>
            <person name="Thuy-Boun P.S."/>
        </authorList>
    </citation>
    <scope>NUCLEOTIDE SEQUENCE [LARGE SCALE GENOMIC DNA]</scope>
    <source>
        <strain evidence="5">F_SG_1</strain>
        <tissue evidence="5">Salivary glands</tissue>
    </source>
</reference>
<dbReference type="Gene3D" id="3.90.730.10">
    <property type="entry name" value="Ribonuclease T2-like"/>
    <property type="match status" value="1"/>
</dbReference>
<dbReference type="GO" id="GO:0033897">
    <property type="term" value="F:ribonuclease T2 activity"/>
    <property type="evidence" value="ECO:0007669"/>
    <property type="project" value="InterPro"/>
</dbReference>
<organism evidence="5 6">
    <name type="scientific">Amblyomma americanum</name>
    <name type="common">Lone star tick</name>
    <dbReference type="NCBI Taxonomy" id="6943"/>
    <lineage>
        <taxon>Eukaryota</taxon>
        <taxon>Metazoa</taxon>
        <taxon>Ecdysozoa</taxon>
        <taxon>Arthropoda</taxon>
        <taxon>Chelicerata</taxon>
        <taxon>Arachnida</taxon>
        <taxon>Acari</taxon>
        <taxon>Parasitiformes</taxon>
        <taxon>Ixodida</taxon>
        <taxon>Ixodoidea</taxon>
        <taxon>Ixodidae</taxon>
        <taxon>Amblyomminae</taxon>
        <taxon>Amblyomma</taxon>
    </lineage>
</organism>